<gene>
    <name evidence="2" type="ORF">E0F26_06595</name>
</gene>
<dbReference type="EMBL" id="CP036501">
    <property type="protein sequence ID" value="UZP74427.1"/>
    <property type="molecule type" value="Genomic_DNA"/>
</dbReference>
<keyword evidence="3" id="KW-1185">Reference proteome</keyword>
<feature type="region of interest" description="Disordered" evidence="1">
    <location>
        <begin position="1"/>
        <end position="34"/>
    </location>
</feature>
<feature type="compositionally biased region" description="Basic residues" evidence="1">
    <location>
        <begin position="1"/>
        <end position="10"/>
    </location>
</feature>
<organism evidence="2 3">
    <name type="scientific">Candidatus Paraluminiphilus aquimaris</name>
    <dbReference type="NCBI Taxonomy" id="2518994"/>
    <lineage>
        <taxon>Bacteria</taxon>
        <taxon>Pseudomonadati</taxon>
        <taxon>Pseudomonadota</taxon>
        <taxon>Gammaproteobacteria</taxon>
        <taxon>Cellvibrionales</taxon>
        <taxon>Halieaceae</taxon>
        <taxon>Candidatus Paraluminiphilus</taxon>
    </lineage>
</organism>
<evidence type="ECO:0000313" key="3">
    <source>
        <dbReference type="Proteomes" id="UP001317963"/>
    </source>
</evidence>
<dbReference type="Proteomes" id="UP001317963">
    <property type="component" value="Chromosome"/>
</dbReference>
<reference evidence="2 3" key="1">
    <citation type="submission" date="2019-02" db="EMBL/GenBank/DDBJ databases">
        <title>Halieaceae_genomes.</title>
        <authorList>
            <person name="Li S.-H."/>
        </authorList>
    </citation>
    <scope>NUCLEOTIDE SEQUENCE [LARGE SCALE GENOMIC DNA]</scope>
    <source>
        <strain evidence="2 3">JH123</strain>
    </source>
</reference>
<evidence type="ECO:0000256" key="1">
    <source>
        <dbReference type="SAM" id="MobiDB-lite"/>
    </source>
</evidence>
<accession>A0ABY6Q5A1</accession>
<protein>
    <recommendedName>
        <fullName evidence="4">DUF5681 domain-containing protein</fullName>
    </recommendedName>
</protein>
<evidence type="ECO:0000313" key="2">
    <source>
        <dbReference type="EMBL" id="UZP74427.1"/>
    </source>
</evidence>
<sequence length="91" mass="9688">MARGGFRKGAGRPSGSTNKSSPEQSQRLSELAKAHTEEALQTLVEAARNGRTDAARVSAANALLDRAYGKSAVKEEQEIVDLPPVVIQLTK</sequence>
<name>A0ABY6Q5A1_9GAMM</name>
<evidence type="ECO:0008006" key="4">
    <source>
        <dbReference type="Google" id="ProtNLM"/>
    </source>
</evidence>
<feature type="compositionally biased region" description="Polar residues" evidence="1">
    <location>
        <begin position="14"/>
        <end position="28"/>
    </location>
</feature>
<dbReference type="RefSeq" id="WP_279240871.1">
    <property type="nucleotide sequence ID" value="NZ_CP036501.1"/>
</dbReference>
<proteinExistence type="predicted"/>